<evidence type="ECO:0000313" key="2">
    <source>
        <dbReference type="EMBL" id="KAJ7651820.1"/>
    </source>
</evidence>
<feature type="region of interest" description="Disordered" evidence="1">
    <location>
        <begin position="183"/>
        <end position="230"/>
    </location>
</feature>
<proteinExistence type="predicted"/>
<dbReference type="AlphaFoldDB" id="A0AAD7G027"/>
<gene>
    <name evidence="2" type="ORF">B0H17DRAFT_1269888</name>
</gene>
<dbReference type="Proteomes" id="UP001221757">
    <property type="component" value="Unassembled WGS sequence"/>
</dbReference>
<comment type="caution">
    <text evidence="2">The sequence shown here is derived from an EMBL/GenBank/DDBJ whole genome shotgun (WGS) entry which is preliminary data.</text>
</comment>
<evidence type="ECO:0000256" key="1">
    <source>
        <dbReference type="SAM" id="MobiDB-lite"/>
    </source>
</evidence>
<evidence type="ECO:0000313" key="3">
    <source>
        <dbReference type="Proteomes" id="UP001221757"/>
    </source>
</evidence>
<name>A0AAD7G027_MYCRO</name>
<sequence>MQRGEVEGDVWELGLSCQTMPTASRITTGSGCRSPYQTAAVCESDDTEEILDRNNSDHLIRSIRFNTSITSRRIGVRLFEILFDWVGTGRKDEIVLVDIVRSYGRGDDTGSKDDNVRVKLSVRMKVATCENQVDRRVSVQNARALSATGDMRERHLGMEENLDDCEECSGMRGGQFHVHEAIPGLRERRDEPEITKQEHSSQEPKARVKGESRTTETTQQELCEARNGKE</sequence>
<reference evidence="2" key="1">
    <citation type="submission" date="2023-03" db="EMBL/GenBank/DDBJ databases">
        <title>Massive genome expansion in bonnet fungi (Mycena s.s.) driven by repeated elements and novel gene families across ecological guilds.</title>
        <authorList>
            <consortium name="Lawrence Berkeley National Laboratory"/>
            <person name="Harder C.B."/>
            <person name="Miyauchi S."/>
            <person name="Viragh M."/>
            <person name="Kuo A."/>
            <person name="Thoen E."/>
            <person name="Andreopoulos B."/>
            <person name="Lu D."/>
            <person name="Skrede I."/>
            <person name="Drula E."/>
            <person name="Henrissat B."/>
            <person name="Morin E."/>
            <person name="Kohler A."/>
            <person name="Barry K."/>
            <person name="LaButti K."/>
            <person name="Morin E."/>
            <person name="Salamov A."/>
            <person name="Lipzen A."/>
            <person name="Mereny Z."/>
            <person name="Hegedus B."/>
            <person name="Baldrian P."/>
            <person name="Stursova M."/>
            <person name="Weitz H."/>
            <person name="Taylor A."/>
            <person name="Grigoriev I.V."/>
            <person name="Nagy L.G."/>
            <person name="Martin F."/>
            <person name="Kauserud H."/>
        </authorList>
    </citation>
    <scope>NUCLEOTIDE SEQUENCE</scope>
    <source>
        <strain evidence="2">CBHHK067</strain>
    </source>
</reference>
<keyword evidence="3" id="KW-1185">Reference proteome</keyword>
<organism evidence="2 3">
    <name type="scientific">Mycena rosella</name>
    <name type="common">Pink bonnet</name>
    <name type="synonym">Agaricus rosellus</name>
    <dbReference type="NCBI Taxonomy" id="1033263"/>
    <lineage>
        <taxon>Eukaryota</taxon>
        <taxon>Fungi</taxon>
        <taxon>Dikarya</taxon>
        <taxon>Basidiomycota</taxon>
        <taxon>Agaricomycotina</taxon>
        <taxon>Agaricomycetes</taxon>
        <taxon>Agaricomycetidae</taxon>
        <taxon>Agaricales</taxon>
        <taxon>Marasmiineae</taxon>
        <taxon>Mycenaceae</taxon>
        <taxon>Mycena</taxon>
    </lineage>
</organism>
<feature type="compositionally biased region" description="Basic and acidic residues" evidence="1">
    <location>
        <begin position="183"/>
        <end position="214"/>
    </location>
</feature>
<protein>
    <submittedName>
        <fullName evidence="2">Uncharacterized protein</fullName>
    </submittedName>
</protein>
<accession>A0AAD7G027</accession>
<dbReference type="EMBL" id="JARKIE010000357">
    <property type="protein sequence ID" value="KAJ7651820.1"/>
    <property type="molecule type" value="Genomic_DNA"/>
</dbReference>